<feature type="compositionally biased region" description="Gly residues" evidence="7">
    <location>
        <begin position="131"/>
        <end position="142"/>
    </location>
</feature>
<feature type="region of interest" description="Disordered" evidence="7">
    <location>
        <begin position="131"/>
        <end position="155"/>
    </location>
</feature>
<reference evidence="8" key="1">
    <citation type="submission" date="2020-11" db="EMBL/GenBank/DDBJ databases">
        <authorList>
            <person name="Tran Van P."/>
        </authorList>
    </citation>
    <scope>NUCLEOTIDE SEQUENCE</scope>
</reference>
<sequence length="204" mass="22413">MILETAEQRIDMLLQPALSEVDTFPFPIWGRPRRQYYPLASREPRRLSQWRPAVTKFRFLSPRIMHSIALYIDGNDDHGRMIRRTLMRYLNVTLILVLRSISSAVKRRFPTLEHLVESVLALLNRAKNGGVGGPSRGITGKGKGPDEKEAKDDGVRKGKRWVGGILSNVCYGGMGGCPGKMCHGGTGGGPGNVCRGGTGGGREK</sequence>
<keyword evidence="3" id="KW-1133">Transmembrane helix</keyword>
<gene>
    <name evidence="8" type="ORF">TPSB3V08_LOCUS4467</name>
</gene>
<evidence type="ECO:0000313" key="8">
    <source>
        <dbReference type="EMBL" id="CAD7404393.1"/>
    </source>
</evidence>
<evidence type="ECO:0000256" key="3">
    <source>
        <dbReference type="ARBA" id="ARBA00022989"/>
    </source>
</evidence>
<organism evidence="8">
    <name type="scientific">Timema poppense</name>
    <name type="common">Walking stick</name>
    <dbReference type="NCBI Taxonomy" id="170557"/>
    <lineage>
        <taxon>Eukaryota</taxon>
        <taxon>Metazoa</taxon>
        <taxon>Ecdysozoa</taxon>
        <taxon>Arthropoda</taxon>
        <taxon>Hexapoda</taxon>
        <taxon>Insecta</taxon>
        <taxon>Pterygota</taxon>
        <taxon>Neoptera</taxon>
        <taxon>Polyneoptera</taxon>
        <taxon>Phasmatodea</taxon>
        <taxon>Timematodea</taxon>
        <taxon>Timematoidea</taxon>
        <taxon>Timematidae</taxon>
        <taxon>Timema</taxon>
    </lineage>
</organism>
<comment type="function">
    <text evidence="6">Forms chloride channels.</text>
</comment>
<evidence type="ECO:0000256" key="4">
    <source>
        <dbReference type="ARBA" id="ARBA00023136"/>
    </source>
</evidence>
<evidence type="ECO:0000256" key="2">
    <source>
        <dbReference type="ARBA" id="ARBA00022692"/>
    </source>
</evidence>
<evidence type="ECO:0000256" key="1">
    <source>
        <dbReference type="ARBA" id="ARBA00004370"/>
    </source>
</evidence>
<keyword evidence="6" id="KW-0407">Ion channel</keyword>
<comment type="subcellular location">
    <subcellularLocation>
        <location evidence="6">Cell membrane</location>
        <topology evidence="6">Multi-pass membrane protein</topology>
    </subcellularLocation>
    <subcellularLocation>
        <location evidence="1">Membrane</location>
    </subcellularLocation>
</comment>
<keyword evidence="6" id="KW-0869">Chloride channel</keyword>
<dbReference type="PANTHER" id="PTHR10736">
    <property type="entry name" value="BESTROPHIN"/>
    <property type="match status" value="1"/>
</dbReference>
<evidence type="ECO:0000256" key="6">
    <source>
        <dbReference type="RuleBase" id="RU363126"/>
    </source>
</evidence>
<keyword evidence="4" id="KW-0472">Membrane</keyword>
<accession>A0A7R9CZP9</accession>
<evidence type="ECO:0000256" key="7">
    <source>
        <dbReference type="SAM" id="MobiDB-lite"/>
    </source>
</evidence>
<evidence type="ECO:0000256" key="5">
    <source>
        <dbReference type="ARBA" id="ARBA00034769"/>
    </source>
</evidence>
<dbReference type="InterPro" id="IPR000615">
    <property type="entry name" value="Bestrophin"/>
</dbReference>
<comment type="similarity">
    <text evidence="5 6">Belongs to the anion channel-forming bestrophin (TC 1.A.46) family. Calcium-sensitive chloride channel subfamily.</text>
</comment>
<protein>
    <recommendedName>
        <fullName evidence="6">Bestrophin homolog</fullName>
    </recommendedName>
</protein>
<keyword evidence="6" id="KW-0406">Ion transport</keyword>
<dbReference type="InterPro" id="IPR021134">
    <property type="entry name" value="Bestrophin-like"/>
</dbReference>
<proteinExistence type="inferred from homology"/>
<dbReference type="PANTHER" id="PTHR10736:SF0">
    <property type="entry name" value="BESTROPHIN HOMOLOG"/>
    <property type="match status" value="1"/>
</dbReference>
<keyword evidence="2" id="KW-0812">Transmembrane</keyword>
<keyword evidence="6" id="KW-0868">Chloride</keyword>
<feature type="compositionally biased region" description="Basic and acidic residues" evidence="7">
    <location>
        <begin position="143"/>
        <end position="155"/>
    </location>
</feature>
<keyword evidence="6" id="KW-0813">Transport</keyword>
<dbReference type="GO" id="GO:0034707">
    <property type="term" value="C:chloride channel complex"/>
    <property type="evidence" value="ECO:0007669"/>
    <property type="project" value="UniProtKB-KW"/>
</dbReference>
<keyword evidence="6" id="KW-1003">Cell membrane</keyword>
<dbReference type="EMBL" id="OD002145">
    <property type="protein sequence ID" value="CAD7404393.1"/>
    <property type="molecule type" value="Genomic_DNA"/>
</dbReference>
<dbReference type="GO" id="GO:0005254">
    <property type="term" value="F:chloride channel activity"/>
    <property type="evidence" value="ECO:0007669"/>
    <property type="project" value="UniProtKB-KW"/>
</dbReference>
<dbReference type="GO" id="GO:0005886">
    <property type="term" value="C:plasma membrane"/>
    <property type="evidence" value="ECO:0007669"/>
    <property type="project" value="UniProtKB-SubCell"/>
</dbReference>
<name>A0A7R9CZP9_TIMPO</name>
<dbReference type="Pfam" id="PF01062">
    <property type="entry name" value="Bestrophin"/>
    <property type="match status" value="1"/>
</dbReference>
<dbReference type="AlphaFoldDB" id="A0A7R9CZP9"/>